<keyword evidence="4" id="KW-0808">Transferase</keyword>
<comment type="caution">
    <text evidence="8">The sequence shown here is derived from an EMBL/GenBank/DDBJ whole genome shotgun (WGS) entry which is preliminary data.</text>
</comment>
<evidence type="ECO:0000313" key="9">
    <source>
        <dbReference type="Proteomes" id="UP000003730"/>
    </source>
</evidence>
<evidence type="ECO:0000313" key="8">
    <source>
        <dbReference type="EMBL" id="EGV44564.1"/>
    </source>
</evidence>
<keyword evidence="6" id="KW-0902">Two-component regulatory system</keyword>
<dbReference type="Gene3D" id="1.10.287.130">
    <property type="match status" value="1"/>
</dbReference>
<accession>G2EAH9</accession>
<evidence type="ECO:0000259" key="7">
    <source>
        <dbReference type="PROSITE" id="PS50109"/>
    </source>
</evidence>
<dbReference type="GO" id="GO:0004721">
    <property type="term" value="F:phosphoprotein phosphatase activity"/>
    <property type="evidence" value="ECO:0007669"/>
    <property type="project" value="TreeGrafter"/>
</dbReference>
<evidence type="ECO:0000256" key="6">
    <source>
        <dbReference type="ARBA" id="ARBA00023012"/>
    </source>
</evidence>
<dbReference type="Proteomes" id="UP000003730">
    <property type="component" value="Unassembled WGS sequence"/>
</dbReference>
<dbReference type="InterPro" id="IPR050351">
    <property type="entry name" value="BphY/WalK/GraS-like"/>
</dbReference>
<dbReference type="GO" id="GO:0000155">
    <property type="term" value="F:phosphorelay sensor kinase activity"/>
    <property type="evidence" value="ECO:0007669"/>
    <property type="project" value="InterPro"/>
</dbReference>
<sequence>MKPEIEKLEEASRFKTELLSLISHDFKDVFGSLLLMTEAVENSTISKDDFFNLLPKINQDAKKNLQTLSDTGEWLRTQMDDFEPKKSNIFVLELFTALQKDFKDKLNEKKLDFLFKGDENIVFQNDNFLISYILKKILDNAIKYSFLEKTIYFEVFENINTITLSIVDFGMGMDLETQKLLFSFEGPVFHGTREEIGAGLSLKIAKKFVTFVHGELEVDSTENVGTTISIILSKIEK</sequence>
<evidence type="ECO:0000256" key="4">
    <source>
        <dbReference type="ARBA" id="ARBA00022679"/>
    </source>
</evidence>
<evidence type="ECO:0000256" key="5">
    <source>
        <dbReference type="ARBA" id="ARBA00022777"/>
    </source>
</evidence>
<proteinExistence type="predicted"/>
<dbReference type="InterPro" id="IPR004358">
    <property type="entry name" value="Sig_transdc_His_kin-like_C"/>
</dbReference>
<dbReference type="OrthoDB" id="1269247at2"/>
<dbReference type="EC" id="2.7.13.3" evidence="2"/>
<keyword evidence="9" id="KW-1185">Reference proteome</keyword>
<dbReference type="InterPro" id="IPR036890">
    <property type="entry name" value="HATPase_C_sf"/>
</dbReference>
<feature type="domain" description="Histidine kinase" evidence="7">
    <location>
        <begin position="21"/>
        <end position="236"/>
    </location>
</feature>
<dbReference type="GO" id="GO:0005886">
    <property type="term" value="C:plasma membrane"/>
    <property type="evidence" value="ECO:0007669"/>
    <property type="project" value="TreeGrafter"/>
</dbReference>
<dbReference type="SMART" id="SM00387">
    <property type="entry name" value="HATPase_c"/>
    <property type="match status" value="1"/>
</dbReference>
<dbReference type="PRINTS" id="PR00344">
    <property type="entry name" value="BCTRLSENSOR"/>
</dbReference>
<dbReference type="Gene3D" id="3.30.565.10">
    <property type="entry name" value="Histidine kinase-like ATPase, C-terminal domain"/>
    <property type="match status" value="1"/>
</dbReference>
<dbReference type="EMBL" id="AFXZ01000005">
    <property type="protein sequence ID" value="EGV44564.1"/>
    <property type="molecule type" value="Genomic_DNA"/>
</dbReference>
<dbReference type="InterPro" id="IPR005467">
    <property type="entry name" value="His_kinase_dom"/>
</dbReference>
<dbReference type="RefSeq" id="WP_008635151.1">
    <property type="nucleotide sequence ID" value="NZ_AFXZ01000005.1"/>
</dbReference>
<dbReference type="PROSITE" id="PS50109">
    <property type="entry name" value="HIS_KIN"/>
    <property type="match status" value="1"/>
</dbReference>
<gene>
    <name evidence="8" type="ORF">BZARG_2171</name>
</gene>
<name>G2EAH9_9FLAO</name>
<protein>
    <recommendedName>
        <fullName evidence="2">histidine kinase</fullName>
        <ecNumber evidence="2">2.7.13.3</ecNumber>
    </recommendedName>
</protein>
<evidence type="ECO:0000256" key="3">
    <source>
        <dbReference type="ARBA" id="ARBA00022553"/>
    </source>
</evidence>
<dbReference type="GO" id="GO:0016036">
    <property type="term" value="P:cellular response to phosphate starvation"/>
    <property type="evidence" value="ECO:0007669"/>
    <property type="project" value="TreeGrafter"/>
</dbReference>
<keyword evidence="5 8" id="KW-0418">Kinase</keyword>
<dbReference type="PANTHER" id="PTHR45453:SF1">
    <property type="entry name" value="PHOSPHATE REGULON SENSOR PROTEIN PHOR"/>
    <property type="match status" value="1"/>
</dbReference>
<dbReference type="SUPFAM" id="SSF47384">
    <property type="entry name" value="Homodimeric domain of signal transducing histidine kinase"/>
    <property type="match status" value="1"/>
</dbReference>
<dbReference type="Pfam" id="PF02518">
    <property type="entry name" value="HATPase_c"/>
    <property type="match status" value="1"/>
</dbReference>
<comment type="catalytic activity">
    <reaction evidence="1">
        <text>ATP + protein L-histidine = ADP + protein N-phospho-L-histidine.</text>
        <dbReference type="EC" id="2.7.13.3"/>
    </reaction>
</comment>
<dbReference type="SUPFAM" id="SSF55874">
    <property type="entry name" value="ATPase domain of HSP90 chaperone/DNA topoisomerase II/histidine kinase"/>
    <property type="match status" value="1"/>
</dbReference>
<evidence type="ECO:0000256" key="1">
    <source>
        <dbReference type="ARBA" id="ARBA00000085"/>
    </source>
</evidence>
<dbReference type="InterPro" id="IPR036097">
    <property type="entry name" value="HisK_dim/P_sf"/>
</dbReference>
<reference evidence="8 9" key="1">
    <citation type="journal article" date="2008" name="Int. J. Syst. Evol. Microbiol.">
        <title>Bizionia argentinensis sp. nov., isolated from surface marine water in Antarctica.</title>
        <authorList>
            <person name="Bercovich A."/>
            <person name="Vazquez S.C."/>
            <person name="Yankilevich P."/>
            <person name="Coria S.H."/>
            <person name="Foti M."/>
            <person name="Hernandez E."/>
            <person name="Vidal A."/>
            <person name="Ruberto L."/>
            <person name="Melo C."/>
            <person name="Marenssi S."/>
            <person name="Criscuolo M."/>
            <person name="Memoli M."/>
            <person name="Arguelles M."/>
            <person name="Mac Cormack W.P."/>
        </authorList>
    </citation>
    <scope>NUCLEOTIDE SEQUENCE [LARGE SCALE GENOMIC DNA]</scope>
    <source>
        <strain evidence="8 9">JUB59</strain>
    </source>
</reference>
<dbReference type="eggNOG" id="COG4251">
    <property type="taxonomic scope" value="Bacteria"/>
</dbReference>
<organism evidence="8 9">
    <name type="scientific">Bizionia argentinensis JUB59</name>
    <dbReference type="NCBI Taxonomy" id="1046627"/>
    <lineage>
        <taxon>Bacteria</taxon>
        <taxon>Pseudomonadati</taxon>
        <taxon>Bacteroidota</taxon>
        <taxon>Flavobacteriia</taxon>
        <taxon>Flavobacteriales</taxon>
        <taxon>Flavobacteriaceae</taxon>
        <taxon>Bizionia</taxon>
    </lineage>
</organism>
<dbReference type="AlphaFoldDB" id="G2EAH9"/>
<dbReference type="InterPro" id="IPR003594">
    <property type="entry name" value="HATPase_dom"/>
</dbReference>
<evidence type="ECO:0000256" key="2">
    <source>
        <dbReference type="ARBA" id="ARBA00012438"/>
    </source>
</evidence>
<keyword evidence="3" id="KW-0597">Phosphoprotein</keyword>
<dbReference type="PANTHER" id="PTHR45453">
    <property type="entry name" value="PHOSPHATE REGULON SENSOR PROTEIN PHOR"/>
    <property type="match status" value="1"/>
</dbReference>
<dbReference type="STRING" id="1046627.BZARG_2171"/>